<dbReference type="Gene3D" id="1.10.260.40">
    <property type="entry name" value="lambda repressor-like DNA-binding domains"/>
    <property type="match status" value="1"/>
</dbReference>
<proteinExistence type="predicted"/>
<dbReference type="SUPFAM" id="SSF47413">
    <property type="entry name" value="lambda repressor-like DNA-binding domains"/>
    <property type="match status" value="1"/>
</dbReference>
<dbReference type="HOGENOM" id="CLU_140230_5_2_9"/>
<dbReference type="SMART" id="SM00530">
    <property type="entry name" value="HTH_XRE"/>
    <property type="match status" value="1"/>
</dbReference>
<dbReference type="STRING" id="585501.HMPREF6123_1283"/>
<gene>
    <name evidence="3" type="primary">higA</name>
    <name evidence="3" type="ORF">HMPREF6123_1283</name>
</gene>
<dbReference type="AlphaFoldDB" id="C2KXR4"/>
<dbReference type="PROSITE" id="PS50943">
    <property type="entry name" value="HTH_CROC1"/>
    <property type="match status" value="1"/>
</dbReference>
<dbReference type="CDD" id="cd00093">
    <property type="entry name" value="HTH_XRE"/>
    <property type="match status" value="1"/>
</dbReference>
<evidence type="ECO:0000313" key="3">
    <source>
        <dbReference type="EMBL" id="EEJ51459.1"/>
    </source>
</evidence>
<dbReference type="PANTHER" id="PTHR36924">
    <property type="entry name" value="ANTITOXIN HIGA-1"/>
    <property type="match status" value="1"/>
</dbReference>
<organism evidence="3 4">
    <name type="scientific">Oribacterium sinus F0268</name>
    <dbReference type="NCBI Taxonomy" id="585501"/>
    <lineage>
        <taxon>Bacteria</taxon>
        <taxon>Bacillati</taxon>
        <taxon>Bacillota</taxon>
        <taxon>Clostridia</taxon>
        <taxon>Lachnospirales</taxon>
        <taxon>Lachnospiraceae</taxon>
        <taxon>Oribacterium</taxon>
    </lineage>
</organism>
<feature type="domain" description="HTH cro/C1-type" evidence="2">
    <location>
        <begin position="48"/>
        <end position="87"/>
    </location>
</feature>
<dbReference type="Pfam" id="PF01381">
    <property type="entry name" value="HTH_3"/>
    <property type="match status" value="1"/>
</dbReference>
<reference evidence="3 4" key="1">
    <citation type="submission" date="2009-04" db="EMBL/GenBank/DDBJ databases">
        <authorList>
            <person name="Qin X."/>
            <person name="Bachman B."/>
            <person name="Battles P."/>
            <person name="Bell A."/>
            <person name="Bess C."/>
            <person name="Bickham C."/>
            <person name="Chaboub L."/>
            <person name="Chen D."/>
            <person name="Coyle M."/>
            <person name="Deiros D.R."/>
            <person name="Dinh H."/>
            <person name="Forbes L."/>
            <person name="Fowler G."/>
            <person name="Francisco L."/>
            <person name="Fu Q."/>
            <person name="Gubbala S."/>
            <person name="Hale W."/>
            <person name="Han Y."/>
            <person name="Hemphill L."/>
            <person name="Highlander S.K."/>
            <person name="Hirani K."/>
            <person name="Hogues M."/>
            <person name="Jackson L."/>
            <person name="Jakkamsetti A."/>
            <person name="Javaid M."/>
            <person name="Jiang H."/>
            <person name="Korchina V."/>
            <person name="Kovar C."/>
            <person name="Lara F."/>
            <person name="Lee S."/>
            <person name="Mata R."/>
            <person name="Mathew T."/>
            <person name="Moen C."/>
            <person name="Morales K."/>
            <person name="Munidasa M."/>
            <person name="Nazareth L."/>
            <person name="Ngo R."/>
            <person name="Nguyen L."/>
            <person name="Okwuonu G."/>
            <person name="Ongeri F."/>
            <person name="Patil S."/>
            <person name="Petrosino J."/>
            <person name="Pham C."/>
            <person name="Pham P."/>
            <person name="Pu L.-L."/>
            <person name="Puazo M."/>
            <person name="Raj R."/>
            <person name="Reid J."/>
            <person name="Rouhana J."/>
            <person name="Saada N."/>
            <person name="Shang Y."/>
            <person name="Simmons D."/>
            <person name="Thornton R."/>
            <person name="Warren J."/>
            <person name="Weissenberger G."/>
            <person name="Zhang J."/>
            <person name="Zhang L."/>
            <person name="Zhou C."/>
            <person name="Zhu D."/>
            <person name="Muzny D."/>
            <person name="Worley K."/>
            <person name="Gibbs R."/>
        </authorList>
    </citation>
    <scope>NUCLEOTIDE SEQUENCE [LARGE SCALE GENOMIC DNA]</scope>
    <source>
        <strain evidence="3 4">F0268</strain>
    </source>
</reference>
<dbReference type="eggNOG" id="COG3093">
    <property type="taxonomic scope" value="Bacteria"/>
</dbReference>
<evidence type="ECO:0000256" key="1">
    <source>
        <dbReference type="ARBA" id="ARBA00023125"/>
    </source>
</evidence>
<evidence type="ECO:0000313" key="4">
    <source>
        <dbReference type="Proteomes" id="UP000004121"/>
    </source>
</evidence>
<dbReference type="GO" id="GO:0003677">
    <property type="term" value="F:DNA binding"/>
    <property type="evidence" value="ECO:0007669"/>
    <property type="project" value="UniProtKB-KW"/>
</dbReference>
<comment type="caution">
    <text evidence="3">The sequence shown here is derived from an EMBL/GenBank/DDBJ whole genome shotgun (WGS) entry which is preliminary data.</text>
</comment>
<name>C2KXR4_9FIRM</name>
<dbReference type="InterPro" id="IPR001387">
    <property type="entry name" value="Cro/C1-type_HTH"/>
</dbReference>
<dbReference type="Proteomes" id="UP000004121">
    <property type="component" value="Unassembled WGS sequence"/>
</dbReference>
<dbReference type="InterPro" id="IPR013430">
    <property type="entry name" value="Toxin_antidote_HigA"/>
</dbReference>
<keyword evidence="4" id="KW-1185">Reference proteome</keyword>
<accession>C2KXR4</accession>
<dbReference type="InParanoid" id="C2KXR4"/>
<dbReference type="InterPro" id="IPR010982">
    <property type="entry name" value="Lambda_DNA-bd_dom_sf"/>
</dbReference>
<dbReference type="PANTHER" id="PTHR36924:SF1">
    <property type="entry name" value="ANTITOXIN HIGA-1"/>
    <property type="match status" value="1"/>
</dbReference>
<dbReference type="NCBIfam" id="TIGR02607">
    <property type="entry name" value="antidote_HigA"/>
    <property type="match status" value="1"/>
</dbReference>
<keyword evidence="1" id="KW-0238">DNA-binding</keyword>
<protein>
    <submittedName>
        <fullName evidence="3">Addiction module antidote protein HigA</fullName>
    </submittedName>
</protein>
<evidence type="ECO:0000259" key="2">
    <source>
        <dbReference type="PROSITE" id="PS50943"/>
    </source>
</evidence>
<sequence length="116" mass="13460">MVCSIAALTYTLEKGEVMELNYIEPPSIGEILREEFMEPMELSAYGIAQAIHVPVSRIQDILHNRRKITIDTSLRLAKLFGVSDEYFINMQNDIDIRMQKRKLDLELQQIKTIQYA</sequence>
<dbReference type="EMBL" id="ACKX01000124">
    <property type="protein sequence ID" value="EEJ51459.1"/>
    <property type="molecule type" value="Genomic_DNA"/>
</dbReference>